<dbReference type="Proteomes" id="UP000249091">
    <property type="component" value="Chromosome 1"/>
</dbReference>
<dbReference type="InterPro" id="IPR029759">
    <property type="entry name" value="GPX_AS"/>
</dbReference>
<dbReference type="Pfam" id="PF00255">
    <property type="entry name" value="GSHPx"/>
    <property type="match status" value="1"/>
</dbReference>
<feature type="active site" evidence="4">
    <location>
        <position position="35"/>
    </location>
</feature>
<dbReference type="RefSeq" id="WP_072698170.1">
    <property type="nucleotide sequence ID" value="NZ_JAFBBL010000001.1"/>
</dbReference>
<dbReference type="InterPro" id="IPR036249">
    <property type="entry name" value="Thioredoxin-like_sf"/>
</dbReference>
<evidence type="ECO:0000313" key="6">
    <source>
        <dbReference type="EMBL" id="SQI28668.1"/>
    </source>
</evidence>
<dbReference type="PANTHER" id="PTHR11592">
    <property type="entry name" value="GLUTATHIONE PEROXIDASE"/>
    <property type="match status" value="1"/>
</dbReference>
<evidence type="ECO:0000313" key="7">
    <source>
        <dbReference type="Proteomes" id="UP000249091"/>
    </source>
</evidence>
<comment type="similarity">
    <text evidence="1 5">Belongs to the glutathione peroxidase family.</text>
</comment>
<dbReference type="GO" id="GO:0004601">
    <property type="term" value="F:peroxidase activity"/>
    <property type="evidence" value="ECO:0007669"/>
    <property type="project" value="UniProtKB-KW"/>
</dbReference>
<dbReference type="KEGG" id="rcr:NCTC10994_00418"/>
<dbReference type="PROSITE" id="PS00763">
    <property type="entry name" value="GLUTATHIONE_PEROXID_2"/>
    <property type="match status" value="1"/>
</dbReference>
<reference evidence="6 7" key="1">
    <citation type="submission" date="2018-06" db="EMBL/GenBank/DDBJ databases">
        <authorList>
            <consortium name="Pathogen Informatics"/>
            <person name="Doyle S."/>
        </authorList>
    </citation>
    <scope>NUCLEOTIDE SEQUENCE [LARGE SCALE GENOMIC DNA]</scope>
    <source>
        <strain evidence="6 7">NCTC10994</strain>
    </source>
</reference>
<dbReference type="FunFam" id="3.40.30.10:FF:000010">
    <property type="entry name" value="Glutathione peroxidase"/>
    <property type="match status" value="1"/>
</dbReference>
<evidence type="ECO:0000256" key="5">
    <source>
        <dbReference type="RuleBase" id="RU000499"/>
    </source>
</evidence>
<evidence type="ECO:0000256" key="3">
    <source>
        <dbReference type="ARBA" id="ARBA00023002"/>
    </source>
</evidence>
<accession>A0A2X4U0V2</accession>
<dbReference type="PROSITE" id="PS00460">
    <property type="entry name" value="GLUTATHIONE_PEROXID_1"/>
    <property type="match status" value="1"/>
</dbReference>
<proteinExistence type="inferred from homology"/>
<dbReference type="InterPro" id="IPR029760">
    <property type="entry name" value="GPX_CS"/>
</dbReference>
<dbReference type="PRINTS" id="PR01011">
    <property type="entry name" value="GLUTPROXDASE"/>
</dbReference>
<keyword evidence="7" id="KW-1185">Reference proteome</keyword>
<dbReference type="GO" id="GO:0034599">
    <property type="term" value="P:cellular response to oxidative stress"/>
    <property type="evidence" value="ECO:0007669"/>
    <property type="project" value="TreeGrafter"/>
</dbReference>
<keyword evidence="3 5" id="KW-0560">Oxidoreductase</keyword>
<dbReference type="STRING" id="1219011.GCA_001895045_00138"/>
<name>A0A2X4U0V2_9NOCA</name>
<dbReference type="PIRSF" id="PIRSF000303">
    <property type="entry name" value="Glutathion_perox"/>
    <property type="match status" value="1"/>
</dbReference>
<dbReference type="InterPro" id="IPR000889">
    <property type="entry name" value="Glutathione_peroxidase"/>
</dbReference>
<dbReference type="Gene3D" id="3.40.30.10">
    <property type="entry name" value="Glutaredoxin"/>
    <property type="match status" value="1"/>
</dbReference>
<dbReference type="SUPFAM" id="SSF52833">
    <property type="entry name" value="Thioredoxin-like"/>
    <property type="match status" value="1"/>
</dbReference>
<evidence type="ECO:0000256" key="1">
    <source>
        <dbReference type="ARBA" id="ARBA00006926"/>
    </source>
</evidence>
<protein>
    <recommendedName>
        <fullName evidence="5">Glutathione peroxidase</fullName>
    </recommendedName>
</protein>
<dbReference type="PROSITE" id="PS51355">
    <property type="entry name" value="GLUTATHIONE_PEROXID_3"/>
    <property type="match status" value="1"/>
</dbReference>
<sequence>MTVHDFTVRTAEGETVSLGEYAGSYLLIVNVASKCGLTPQYEGLEKLHRDTADRGLRIIGFPCNQFGEQEPGTDAEIQEFCSLTYDVTFPVYGKVEVNGDDADPLFRHLRSAAPGDFGPEHGFLFEHVSKSRPEAIGTDEVKWNFTKFLVDPDGAVVTRFEPTVGPDEIAARLAPLL</sequence>
<dbReference type="AlphaFoldDB" id="A0A2X4U0V2"/>
<dbReference type="CDD" id="cd00340">
    <property type="entry name" value="GSH_Peroxidase"/>
    <property type="match status" value="1"/>
</dbReference>
<gene>
    <name evidence="6" type="primary">bsaA_1</name>
    <name evidence="6" type="ORF">NCTC10994_00418</name>
</gene>
<organism evidence="6 7">
    <name type="scientific">Rhodococcus coprophilus</name>
    <dbReference type="NCBI Taxonomy" id="38310"/>
    <lineage>
        <taxon>Bacteria</taxon>
        <taxon>Bacillati</taxon>
        <taxon>Actinomycetota</taxon>
        <taxon>Actinomycetes</taxon>
        <taxon>Mycobacteriales</taxon>
        <taxon>Nocardiaceae</taxon>
        <taxon>Rhodococcus</taxon>
    </lineage>
</organism>
<keyword evidence="2 5" id="KW-0575">Peroxidase</keyword>
<dbReference type="PANTHER" id="PTHR11592:SF78">
    <property type="entry name" value="GLUTATHIONE PEROXIDASE"/>
    <property type="match status" value="1"/>
</dbReference>
<evidence type="ECO:0000256" key="2">
    <source>
        <dbReference type="ARBA" id="ARBA00022559"/>
    </source>
</evidence>
<evidence type="ECO:0000256" key="4">
    <source>
        <dbReference type="PIRSR" id="PIRSR000303-1"/>
    </source>
</evidence>
<dbReference type="EMBL" id="LS483468">
    <property type="protein sequence ID" value="SQI28668.1"/>
    <property type="molecule type" value="Genomic_DNA"/>
</dbReference>